<evidence type="ECO:0000313" key="2">
    <source>
        <dbReference type="EMBL" id="MDH5160492.1"/>
    </source>
</evidence>
<accession>A0AAW6SUG1</accession>
<dbReference type="PROSITE" id="PS50943">
    <property type="entry name" value="HTH_CROC1"/>
    <property type="match status" value="1"/>
</dbReference>
<dbReference type="Gene3D" id="1.10.260.40">
    <property type="entry name" value="lambda repressor-like DNA-binding domains"/>
    <property type="match status" value="1"/>
</dbReference>
<proteinExistence type="predicted"/>
<dbReference type="RefSeq" id="WP_083498472.1">
    <property type="nucleotide sequence ID" value="NZ_JALCJN010000041.1"/>
</dbReference>
<evidence type="ECO:0000313" key="3">
    <source>
        <dbReference type="Proteomes" id="UP001159179"/>
    </source>
</evidence>
<dbReference type="Proteomes" id="UP001159179">
    <property type="component" value="Unassembled WGS sequence"/>
</dbReference>
<sequence>MLTAQKRQALIESRQALRLTRTELATLVGVSFEHIKSLEYGRVNPSIPLMYKLCKELNSTPEELFKDIVCV</sequence>
<evidence type="ECO:0000259" key="1">
    <source>
        <dbReference type="PROSITE" id="PS50943"/>
    </source>
</evidence>
<dbReference type="SUPFAM" id="SSF47413">
    <property type="entry name" value="lambda repressor-like DNA-binding domains"/>
    <property type="match status" value="1"/>
</dbReference>
<dbReference type="InterPro" id="IPR001387">
    <property type="entry name" value="Cro/C1-type_HTH"/>
</dbReference>
<reference evidence="2" key="1">
    <citation type="submission" date="2023-03" db="EMBL/GenBank/DDBJ databases">
        <title>Bacterial isolates from washroom surfaces on a university campus.</title>
        <authorList>
            <person name="Holman D.B."/>
            <person name="Gzyl K.E."/>
            <person name="Taheri A.E."/>
        </authorList>
    </citation>
    <scope>NUCLEOTIDE SEQUENCE</scope>
    <source>
        <strain evidence="2">RD03</strain>
    </source>
</reference>
<dbReference type="Pfam" id="PF01381">
    <property type="entry name" value="HTH_3"/>
    <property type="match status" value="1"/>
</dbReference>
<feature type="domain" description="HTH cro/C1-type" evidence="1">
    <location>
        <begin position="10"/>
        <end position="64"/>
    </location>
</feature>
<organism evidence="2 3">
    <name type="scientific">Heyndrickxia oleronia</name>
    <dbReference type="NCBI Taxonomy" id="38875"/>
    <lineage>
        <taxon>Bacteria</taxon>
        <taxon>Bacillati</taxon>
        <taxon>Bacillota</taxon>
        <taxon>Bacilli</taxon>
        <taxon>Bacillales</taxon>
        <taxon>Bacillaceae</taxon>
        <taxon>Heyndrickxia</taxon>
    </lineage>
</organism>
<dbReference type="AlphaFoldDB" id="A0AAW6SUG1"/>
<protein>
    <submittedName>
        <fullName evidence="2">Helix-turn-helix domain-containing protein</fullName>
    </submittedName>
</protein>
<gene>
    <name evidence="2" type="ORF">P5X88_06050</name>
</gene>
<name>A0AAW6SUG1_9BACI</name>
<dbReference type="CDD" id="cd00093">
    <property type="entry name" value="HTH_XRE"/>
    <property type="match status" value="1"/>
</dbReference>
<dbReference type="EMBL" id="JAROYP010000002">
    <property type="protein sequence ID" value="MDH5160492.1"/>
    <property type="molecule type" value="Genomic_DNA"/>
</dbReference>
<dbReference type="SMART" id="SM00530">
    <property type="entry name" value="HTH_XRE"/>
    <property type="match status" value="1"/>
</dbReference>
<comment type="caution">
    <text evidence="2">The sequence shown here is derived from an EMBL/GenBank/DDBJ whole genome shotgun (WGS) entry which is preliminary data.</text>
</comment>
<dbReference type="InterPro" id="IPR010982">
    <property type="entry name" value="Lambda_DNA-bd_dom_sf"/>
</dbReference>
<dbReference type="GO" id="GO:0003677">
    <property type="term" value="F:DNA binding"/>
    <property type="evidence" value="ECO:0007669"/>
    <property type="project" value="InterPro"/>
</dbReference>